<dbReference type="CDD" id="cd00051">
    <property type="entry name" value="EFh"/>
    <property type="match status" value="1"/>
</dbReference>
<dbReference type="SMART" id="SM00054">
    <property type="entry name" value="EFh"/>
    <property type="match status" value="2"/>
</dbReference>
<dbReference type="PANTHER" id="PTHR23055:SF167">
    <property type="entry name" value="EF-HAND DOMAIN-CONTAINING PROTEIN"/>
    <property type="match status" value="1"/>
</dbReference>
<keyword evidence="2" id="KW-0677">Repeat</keyword>
<feature type="domain" description="EF-hand" evidence="5">
    <location>
        <begin position="158"/>
        <end position="193"/>
    </location>
</feature>
<name>A0A7E4W846_PANRE</name>
<evidence type="ECO:0000256" key="3">
    <source>
        <dbReference type="ARBA" id="ARBA00022837"/>
    </source>
</evidence>
<dbReference type="AlphaFoldDB" id="A0A7E4W846"/>
<evidence type="ECO:0000313" key="7">
    <source>
        <dbReference type="WBParaSite" id="Pan_g7426.t1"/>
    </source>
</evidence>
<evidence type="ECO:0000256" key="4">
    <source>
        <dbReference type="SAM" id="MobiDB-lite"/>
    </source>
</evidence>
<dbReference type="PROSITE" id="PS50222">
    <property type="entry name" value="EF_HAND_2"/>
    <property type="match status" value="2"/>
</dbReference>
<feature type="domain" description="EF-hand" evidence="5">
    <location>
        <begin position="122"/>
        <end position="157"/>
    </location>
</feature>
<dbReference type="WBParaSite" id="Pan_g7426.t1">
    <property type="protein sequence ID" value="Pan_g7426.t1"/>
    <property type="gene ID" value="Pan_g7426"/>
</dbReference>
<dbReference type="InterPro" id="IPR028846">
    <property type="entry name" value="Recoverin"/>
</dbReference>
<organism evidence="6 7">
    <name type="scientific">Panagrellus redivivus</name>
    <name type="common">Microworm</name>
    <dbReference type="NCBI Taxonomy" id="6233"/>
    <lineage>
        <taxon>Eukaryota</taxon>
        <taxon>Metazoa</taxon>
        <taxon>Ecdysozoa</taxon>
        <taxon>Nematoda</taxon>
        <taxon>Chromadorea</taxon>
        <taxon>Rhabditida</taxon>
        <taxon>Tylenchina</taxon>
        <taxon>Panagrolaimomorpha</taxon>
        <taxon>Panagrolaimoidea</taxon>
        <taxon>Panagrolaimidae</taxon>
        <taxon>Panagrellus</taxon>
    </lineage>
</organism>
<dbReference type="InterPro" id="IPR018247">
    <property type="entry name" value="EF_Hand_1_Ca_BS"/>
</dbReference>
<dbReference type="Proteomes" id="UP000492821">
    <property type="component" value="Unassembled WGS sequence"/>
</dbReference>
<feature type="region of interest" description="Disordered" evidence="4">
    <location>
        <begin position="1"/>
        <end position="22"/>
    </location>
</feature>
<proteinExistence type="predicted"/>
<dbReference type="PRINTS" id="PR00450">
    <property type="entry name" value="RECOVERIN"/>
</dbReference>
<dbReference type="InterPro" id="IPR011992">
    <property type="entry name" value="EF-hand-dom_pair"/>
</dbReference>
<dbReference type="PANTHER" id="PTHR23055">
    <property type="entry name" value="CALCIUM BINDING PROTEINS"/>
    <property type="match status" value="1"/>
</dbReference>
<evidence type="ECO:0000313" key="6">
    <source>
        <dbReference type="Proteomes" id="UP000492821"/>
    </source>
</evidence>
<dbReference type="Pfam" id="PF00036">
    <property type="entry name" value="EF-hand_1"/>
    <property type="match status" value="1"/>
</dbReference>
<dbReference type="InterPro" id="IPR002048">
    <property type="entry name" value="EF_hand_dom"/>
</dbReference>
<reference evidence="7" key="2">
    <citation type="submission" date="2020-10" db="UniProtKB">
        <authorList>
            <consortium name="WormBaseParasite"/>
        </authorList>
    </citation>
    <scope>IDENTIFICATION</scope>
</reference>
<reference evidence="6" key="1">
    <citation type="journal article" date="2013" name="Genetics">
        <title>The draft genome and transcriptome of Panagrellus redivivus are shaped by the harsh demands of a free-living lifestyle.</title>
        <authorList>
            <person name="Srinivasan J."/>
            <person name="Dillman A.R."/>
            <person name="Macchietto M.G."/>
            <person name="Heikkinen L."/>
            <person name="Lakso M."/>
            <person name="Fracchia K.M."/>
            <person name="Antoshechkin I."/>
            <person name="Mortazavi A."/>
            <person name="Wong G."/>
            <person name="Sternberg P.W."/>
        </authorList>
    </citation>
    <scope>NUCLEOTIDE SEQUENCE [LARGE SCALE GENOMIC DNA]</scope>
    <source>
        <strain evidence="6">MT8872</strain>
    </source>
</reference>
<evidence type="ECO:0000256" key="2">
    <source>
        <dbReference type="ARBA" id="ARBA00022737"/>
    </source>
</evidence>
<keyword evidence="3" id="KW-0106">Calcium</keyword>
<keyword evidence="6" id="KW-1185">Reference proteome</keyword>
<sequence>MFGLRKSSSSESGDGDESVSVDGNRRNTLLGRGLHAVLSPVAAGLASNLYRRRCAHVPQEDLDNAPIAIFRPRSLAAICEMTKFSKREVQIIYRSFKQGCPTGIVTLEQFQEILTQFFPRGNPKRYAEYVFRTFDRDHDNQINFEEFVTGLSVITRGTTEDKIEWIFKLYDVNDRGIVGQAELLLVTQSIYEILGRNVEPPISRRVIIDHVLDAHKKMCQNGESFITREQFVHMCMEDKSLCESLALFDTIL</sequence>
<dbReference type="PROSITE" id="PS00018">
    <property type="entry name" value="EF_HAND_1"/>
    <property type="match status" value="1"/>
</dbReference>
<accession>A0A7E4W846</accession>
<evidence type="ECO:0000256" key="1">
    <source>
        <dbReference type="ARBA" id="ARBA00022723"/>
    </source>
</evidence>
<dbReference type="Gene3D" id="1.10.238.10">
    <property type="entry name" value="EF-hand"/>
    <property type="match status" value="1"/>
</dbReference>
<protein>
    <submittedName>
        <fullName evidence="7">EF-hand domain-containing protein</fullName>
    </submittedName>
</protein>
<dbReference type="GO" id="GO:0005509">
    <property type="term" value="F:calcium ion binding"/>
    <property type="evidence" value="ECO:0007669"/>
    <property type="project" value="InterPro"/>
</dbReference>
<keyword evidence="1" id="KW-0479">Metal-binding</keyword>
<evidence type="ECO:0000259" key="5">
    <source>
        <dbReference type="PROSITE" id="PS50222"/>
    </source>
</evidence>
<dbReference type="SUPFAM" id="SSF47473">
    <property type="entry name" value="EF-hand"/>
    <property type="match status" value="1"/>
</dbReference>